<evidence type="ECO:0000313" key="2">
    <source>
        <dbReference type="Proteomes" id="UP001062846"/>
    </source>
</evidence>
<gene>
    <name evidence="1" type="ORF">RHMOL_Rhmol04G0160100</name>
</gene>
<dbReference type="EMBL" id="CM046391">
    <property type="protein sequence ID" value="KAI8559288.1"/>
    <property type="molecule type" value="Genomic_DNA"/>
</dbReference>
<dbReference type="Proteomes" id="UP001062846">
    <property type="component" value="Chromosome 4"/>
</dbReference>
<comment type="caution">
    <text evidence="1">The sequence shown here is derived from an EMBL/GenBank/DDBJ whole genome shotgun (WGS) entry which is preliminary data.</text>
</comment>
<organism evidence="1 2">
    <name type="scientific">Rhododendron molle</name>
    <name type="common">Chinese azalea</name>
    <name type="synonym">Azalea mollis</name>
    <dbReference type="NCBI Taxonomy" id="49168"/>
    <lineage>
        <taxon>Eukaryota</taxon>
        <taxon>Viridiplantae</taxon>
        <taxon>Streptophyta</taxon>
        <taxon>Embryophyta</taxon>
        <taxon>Tracheophyta</taxon>
        <taxon>Spermatophyta</taxon>
        <taxon>Magnoliopsida</taxon>
        <taxon>eudicotyledons</taxon>
        <taxon>Gunneridae</taxon>
        <taxon>Pentapetalae</taxon>
        <taxon>asterids</taxon>
        <taxon>Ericales</taxon>
        <taxon>Ericaceae</taxon>
        <taxon>Ericoideae</taxon>
        <taxon>Rhodoreae</taxon>
        <taxon>Rhododendron</taxon>
    </lineage>
</organism>
<proteinExistence type="predicted"/>
<accession>A0ACC0P377</accession>
<sequence>MSTDEPRTGEGLIGGEPIGGGLAVGEGDGSVISTDKPRTGEGLIKGDTVMSEHHTTEEEHRTVEGPIGGGSIRLVASTPATPASLVVGTPVTSTGSAVDMEIRGLDVSVKRRVMEERGTSASAVLHEFPFTPMDMPTEAEGGGVEDEDAEAIA</sequence>
<evidence type="ECO:0000313" key="1">
    <source>
        <dbReference type="EMBL" id="KAI8559288.1"/>
    </source>
</evidence>
<keyword evidence="2" id="KW-1185">Reference proteome</keyword>
<reference evidence="1" key="1">
    <citation type="submission" date="2022-02" db="EMBL/GenBank/DDBJ databases">
        <title>Plant Genome Project.</title>
        <authorList>
            <person name="Zhang R.-G."/>
        </authorList>
    </citation>
    <scope>NUCLEOTIDE SEQUENCE</scope>
    <source>
        <strain evidence="1">AT1</strain>
    </source>
</reference>
<protein>
    <submittedName>
        <fullName evidence="1">Uncharacterized protein</fullName>
    </submittedName>
</protein>
<name>A0ACC0P377_RHOML</name>